<name>A0AAD8NGV0_TARER</name>
<organism evidence="3 4">
    <name type="scientific">Tagetes erecta</name>
    <name type="common">African marigold</name>
    <dbReference type="NCBI Taxonomy" id="13708"/>
    <lineage>
        <taxon>Eukaryota</taxon>
        <taxon>Viridiplantae</taxon>
        <taxon>Streptophyta</taxon>
        <taxon>Embryophyta</taxon>
        <taxon>Tracheophyta</taxon>
        <taxon>Spermatophyta</taxon>
        <taxon>Magnoliopsida</taxon>
        <taxon>eudicotyledons</taxon>
        <taxon>Gunneridae</taxon>
        <taxon>Pentapetalae</taxon>
        <taxon>asterids</taxon>
        <taxon>campanulids</taxon>
        <taxon>Asterales</taxon>
        <taxon>Asteraceae</taxon>
        <taxon>Asteroideae</taxon>
        <taxon>Heliantheae alliance</taxon>
        <taxon>Tageteae</taxon>
        <taxon>Tagetes</taxon>
    </lineage>
</organism>
<feature type="region of interest" description="Disordered" evidence="1">
    <location>
        <begin position="59"/>
        <end position="91"/>
    </location>
</feature>
<dbReference type="AlphaFoldDB" id="A0AAD8NGV0"/>
<feature type="transmembrane region" description="Helical" evidence="2">
    <location>
        <begin position="115"/>
        <end position="135"/>
    </location>
</feature>
<feature type="compositionally biased region" description="Basic and acidic residues" evidence="1">
    <location>
        <begin position="59"/>
        <end position="85"/>
    </location>
</feature>
<keyword evidence="2" id="KW-1133">Transmembrane helix</keyword>
<dbReference type="EMBL" id="JAUHHV010000011">
    <property type="protein sequence ID" value="KAK1407521.1"/>
    <property type="molecule type" value="Genomic_DNA"/>
</dbReference>
<dbReference type="PANTHER" id="PTHR43596:SF1">
    <property type="entry name" value="ADP,ATP CARRIER PROTEIN"/>
    <property type="match status" value="1"/>
</dbReference>
<dbReference type="PANTHER" id="PTHR43596">
    <property type="entry name" value="ADP,ATP CARRIER PROTEIN"/>
    <property type="match status" value="1"/>
</dbReference>
<protein>
    <submittedName>
        <fullName evidence="3">Uncharacterized protein</fullName>
    </submittedName>
</protein>
<accession>A0AAD8NGV0</accession>
<gene>
    <name evidence="3" type="ORF">QVD17_39137</name>
</gene>
<sequence>MDNESGSRLFGFIGAGATFGQLFGSLFATTMSWLGSYLFLIASLLMELTARSSERINKDMSHSSEEVSHHRRTEINKKPIHKEPSQRTASSTASVTKPRFWALLEGIRLICASSYLLQVSLFLWLSAMTNSFFYFQVKYKECLVNKYGKEQCKHPKSVDKDLWIQASGGIKKGKVYGLSNVSDSYTHGRQNPEV</sequence>
<comment type="caution">
    <text evidence="3">The sequence shown here is derived from an EMBL/GenBank/DDBJ whole genome shotgun (WGS) entry which is preliminary data.</text>
</comment>
<keyword evidence="2" id="KW-0472">Membrane</keyword>
<keyword evidence="4" id="KW-1185">Reference proteome</keyword>
<keyword evidence="2" id="KW-0812">Transmembrane</keyword>
<evidence type="ECO:0000313" key="4">
    <source>
        <dbReference type="Proteomes" id="UP001229421"/>
    </source>
</evidence>
<evidence type="ECO:0000256" key="2">
    <source>
        <dbReference type="SAM" id="Phobius"/>
    </source>
</evidence>
<evidence type="ECO:0000256" key="1">
    <source>
        <dbReference type="SAM" id="MobiDB-lite"/>
    </source>
</evidence>
<proteinExistence type="predicted"/>
<dbReference type="Proteomes" id="UP001229421">
    <property type="component" value="Unassembled WGS sequence"/>
</dbReference>
<reference evidence="3" key="1">
    <citation type="journal article" date="2023" name="bioRxiv">
        <title>Improved chromosome-level genome assembly for marigold (Tagetes erecta).</title>
        <authorList>
            <person name="Jiang F."/>
            <person name="Yuan L."/>
            <person name="Wang S."/>
            <person name="Wang H."/>
            <person name="Xu D."/>
            <person name="Wang A."/>
            <person name="Fan W."/>
        </authorList>
    </citation>
    <scope>NUCLEOTIDE SEQUENCE</scope>
    <source>
        <strain evidence="3">WSJ</strain>
        <tissue evidence="3">Leaf</tissue>
    </source>
</reference>
<evidence type="ECO:0000313" key="3">
    <source>
        <dbReference type="EMBL" id="KAK1407521.1"/>
    </source>
</evidence>